<dbReference type="KEGG" id="nsh:GXM_02744"/>
<gene>
    <name evidence="1" type="ORF">GXM_02744</name>
</gene>
<dbReference type="AlphaFoldDB" id="A0A5P8VY07"/>
<protein>
    <submittedName>
        <fullName evidence="1">Uncharacterized protein</fullName>
    </submittedName>
</protein>
<organism evidence="1 2">
    <name type="scientific">Nostoc sphaeroides CCNUC1</name>
    <dbReference type="NCBI Taxonomy" id="2653204"/>
    <lineage>
        <taxon>Bacteria</taxon>
        <taxon>Bacillati</taxon>
        <taxon>Cyanobacteriota</taxon>
        <taxon>Cyanophyceae</taxon>
        <taxon>Nostocales</taxon>
        <taxon>Nostocaceae</taxon>
        <taxon>Nostoc</taxon>
    </lineage>
</organism>
<evidence type="ECO:0000313" key="1">
    <source>
        <dbReference type="EMBL" id="QFS45267.1"/>
    </source>
</evidence>
<evidence type="ECO:0000313" key="2">
    <source>
        <dbReference type="Proteomes" id="UP000326678"/>
    </source>
</evidence>
<dbReference type="EMBL" id="CP045226">
    <property type="protein sequence ID" value="QFS45267.1"/>
    <property type="molecule type" value="Genomic_DNA"/>
</dbReference>
<name>A0A5P8VY07_9NOSO</name>
<reference evidence="1 2" key="1">
    <citation type="submission" date="2019-10" db="EMBL/GenBank/DDBJ databases">
        <title>Genomic and transcriptomic insights into the perfect genentic adaptation of a filamentous nitrogen-fixing cyanobacterium to rice fields.</title>
        <authorList>
            <person name="Chen Z."/>
        </authorList>
    </citation>
    <scope>NUCLEOTIDE SEQUENCE [LARGE SCALE GENOMIC DNA]</scope>
    <source>
        <strain evidence="1">CCNUC1</strain>
    </source>
</reference>
<sequence length="43" mass="5020">MYQDTSFSVSNNLLKILIFKENLGVYLKFLIHQPPLLKSSYIC</sequence>
<keyword evidence="2" id="KW-1185">Reference proteome</keyword>
<proteinExistence type="predicted"/>
<accession>A0A5P8VY07</accession>
<dbReference type="Proteomes" id="UP000326678">
    <property type="component" value="Chromosome Gxm1"/>
</dbReference>